<organism evidence="1 2">
    <name type="scientific">Novipirellula herctigrandis</name>
    <dbReference type="NCBI Taxonomy" id="2527986"/>
    <lineage>
        <taxon>Bacteria</taxon>
        <taxon>Pseudomonadati</taxon>
        <taxon>Planctomycetota</taxon>
        <taxon>Planctomycetia</taxon>
        <taxon>Pirellulales</taxon>
        <taxon>Pirellulaceae</taxon>
        <taxon>Novipirellula</taxon>
    </lineage>
</organism>
<reference evidence="1 2" key="1">
    <citation type="submission" date="2019-02" db="EMBL/GenBank/DDBJ databases">
        <title>Deep-cultivation of Planctomycetes and their phenomic and genomic characterization uncovers novel biology.</title>
        <authorList>
            <person name="Wiegand S."/>
            <person name="Jogler M."/>
            <person name="Boedeker C."/>
            <person name="Pinto D."/>
            <person name="Vollmers J."/>
            <person name="Rivas-Marin E."/>
            <person name="Kohn T."/>
            <person name="Peeters S.H."/>
            <person name="Heuer A."/>
            <person name="Rast P."/>
            <person name="Oberbeckmann S."/>
            <person name="Bunk B."/>
            <person name="Jeske O."/>
            <person name="Meyerdierks A."/>
            <person name="Storesund J.E."/>
            <person name="Kallscheuer N."/>
            <person name="Luecker S."/>
            <person name="Lage O.M."/>
            <person name="Pohl T."/>
            <person name="Merkel B.J."/>
            <person name="Hornburger P."/>
            <person name="Mueller R.-W."/>
            <person name="Bruemmer F."/>
            <person name="Labrenz M."/>
            <person name="Spormann A.M."/>
            <person name="Op Den Camp H."/>
            <person name="Overmann J."/>
            <person name="Amann R."/>
            <person name="Jetten M.S.M."/>
            <person name="Mascher T."/>
            <person name="Medema M.H."/>
            <person name="Devos D.P."/>
            <person name="Kaster A.-K."/>
            <person name="Ovreas L."/>
            <person name="Rohde M."/>
            <person name="Galperin M.Y."/>
            <person name="Jogler C."/>
        </authorList>
    </citation>
    <scope>NUCLEOTIDE SEQUENCE [LARGE SCALE GENOMIC DNA]</scope>
    <source>
        <strain evidence="1 2">CA13</strain>
    </source>
</reference>
<accession>A0A5C5Z5C8</accession>
<dbReference type="AlphaFoldDB" id="A0A5C5Z5C8"/>
<dbReference type="InterPro" id="IPR053804">
    <property type="entry name" value="DUF6960"/>
</dbReference>
<evidence type="ECO:0000313" key="1">
    <source>
        <dbReference type="EMBL" id="TWT81773.1"/>
    </source>
</evidence>
<dbReference type="RefSeq" id="WP_146397881.1">
    <property type="nucleotide sequence ID" value="NZ_SJPJ01000001.1"/>
</dbReference>
<protein>
    <submittedName>
        <fullName evidence="1">Uncharacterized protein</fullName>
    </submittedName>
</protein>
<dbReference type="Pfam" id="PF22283">
    <property type="entry name" value="DUF6960"/>
    <property type="match status" value="1"/>
</dbReference>
<dbReference type="EMBL" id="SJPJ01000001">
    <property type="protein sequence ID" value="TWT81773.1"/>
    <property type="molecule type" value="Genomic_DNA"/>
</dbReference>
<dbReference type="OrthoDB" id="285761at2"/>
<comment type="caution">
    <text evidence="1">The sequence shown here is derived from an EMBL/GenBank/DDBJ whole genome shotgun (WGS) entry which is preliminary data.</text>
</comment>
<proteinExistence type="predicted"/>
<dbReference type="Proteomes" id="UP000315010">
    <property type="component" value="Unassembled WGS sequence"/>
</dbReference>
<sequence length="161" mass="18863">MRPQLPDYGCFPRWPENGHDFIHPEDLKIVSRRIPSERVFRRDSFDGTYYLYRYGSTQFRMKPCMWLKVQPDGIDVGDTVETIGVAMERDLFVAEVYGMYYVRRKGCILYRLRRGEIVVPNLFTANSMKLLTDKSHVRPSEIPHPTPKALDRGERIKGFGM</sequence>
<name>A0A5C5Z5C8_9BACT</name>
<keyword evidence="2" id="KW-1185">Reference proteome</keyword>
<gene>
    <name evidence="1" type="ORF">CA13_32260</name>
</gene>
<evidence type="ECO:0000313" key="2">
    <source>
        <dbReference type="Proteomes" id="UP000315010"/>
    </source>
</evidence>